<dbReference type="Gene3D" id="3.30.70.260">
    <property type="match status" value="2"/>
</dbReference>
<evidence type="ECO:0000313" key="2">
    <source>
        <dbReference type="EMBL" id="GAG61651.1"/>
    </source>
</evidence>
<accession>X1AP43</accession>
<dbReference type="EMBL" id="BART01006332">
    <property type="protein sequence ID" value="GAG61651.1"/>
    <property type="molecule type" value="Genomic_DNA"/>
</dbReference>
<evidence type="ECO:0000256" key="1">
    <source>
        <dbReference type="ARBA" id="ARBA00010122"/>
    </source>
</evidence>
<comment type="similarity">
    <text evidence="1">Belongs to the aspartokinase family.</text>
</comment>
<name>X1AP43_9ZZZZ</name>
<proteinExistence type="inferred from homology"/>
<dbReference type="GO" id="GO:0005829">
    <property type="term" value="C:cytosol"/>
    <property type="evidence" value="ECO:0007669"/>
    <property type="project" value="TreeGrafter"/>
</dbReference>
<protein>
    <recommendedName>
        <fullName evidence="3">Aspartate kinase</fullName>
    </recommendedName>
</protein>
<dbReference type="GO" id="GO:0009089">
    <property type="term" value="P:lysine biosynthetic process via diaminopimelate"/>
    <property type="evidence" value="ECO:0007669"/>
    <property type="project" value="TreeGrafter"/>
</dbReference>
<dbReference type="InterPro" id="IPR036393">
    <property type="entry name" value="AceGlu_kinase-like_sf"/>
</dbReference>
<dbReference type="PANTHER" id="PTHR21499:SF59">
    <property type="entry name" value="ASPARTOKINASE"/>
    <property type="match status" value="1"/>
</dbReference>
<dbReference type="AlphaFoldDB" id="X1AP43"/>
<comment type="caution">
    <text evidence="2">The sequence shown here is derived from an EMBL/GenBank/DDBJ whole genome shotgun (WGS) entry which is preliminary data.</text>
</comment>
<sequence length="202" mass="22926">MAVFGAKVLHPRTLQPAIRNNIKCWVGCSQNLKTKTWITKDQHENVSNLRAMSLRQNQILLTVKNISNIHMRDFLAKLFNVFAASGIDLDLVTSNNVSTAIVIDDSQEKLTQESLLTQELLLELEKFSHVKIERKLSLIALIGSNMHDNQVLKDLLVDFLQTNKVRSIFYGVSSHSICFLLNSVIAKDIATELHNKLFKEKK</sequence>
<dbReference type="InterPro" id="IPR045865">
    <property type="entry name" value="ACT-like_dom_sf"/>
</dbReference>
<organism evidence="2">
    <name type="scientific">marine sediment metagenome</name>
    <dbReference type="NCBI Taxonomy" id="412755"/>
    <lineage>
        <taxon>unclassified sequences</taxon>
        <taxon>metagenomes</taxon>
        <taxon>ecological metagenomes</taxon>
    </lineage>
</organism>
<gene>
    <name evidence="2" type="ORF">S01H4_14444</name>
</gene>
<dbReference type="GO" id="GO:0009090">
    <property type="term" value="P:homoserine biosynthetic process"/>
    <property type="evidence" value="ECO:0007669"/>
    <property type="project" value="TreeGrafter"/>
</dbReference>
<dbReference type="GO" id="GO:0004072">
    <property type="term" value="F:aspartate kinase activity"/>
    <property type="evidence" value="ECO:0007669"/>
    <property type="project" value="TreeGrafter"/>
</dbReference>
<evidence type="ECO:0008006" key="3">
    <source>
        <dbReference type="Google" id="ProtNLM"/>
    </source>
</evidence>
<reference evidence="2" key="1">
    <citation type="journal article" date="2014" name="Front. Microbiol.">
        <title>High frequency of phylogenetically diverse reductive dehalogenase-homologous genes in deep subseafloor sedimentary metagenomes.</title>
        <authorList>
            <person name="Kawai M."/>
            <person name="Futagami T."/>
            <person name="Toyoda A."/>
            <person name="Takaki Y."/>
            <person name="Nishi S."/>
            <person name="Hori S."/>
            <person name="Arai W."/>
            <person name="Tsubouchi T."/>
            <person name="Morono Y."/>
            <person name="Uchiyama I."/>
            <person name="Ito T."/>
            <person name="Fujiyama A."/>
            <person name="Inagaki F."/>
            <person name="Takami H."/>
        </authorList>
    </citation>
    <scope>NUCLEOTIDE SEQUENCE</scope>
    <source>
        <strain evidence="2">Expedition CK06-06</strain>
    </source>
</reference>
<dbReference type="SUPFAM" id="SSF55021">
    <property type="entry name" value="ACT-like"/>
    <property type="match status" value="2"/>
</dbReference>
<dbReference type="PANTHER" id="PTHR21499">
    <property type="entry name" value="ASPARTATE KINASE"/>
    <property type="match status" value="1"/>
</dbReference>
<dbReference type="Gene3D" id="3.40.1160.10">
    <property type="entry name" value="Acetylglutamate kinase-like"/>
    <property type="match status" value="1"/>
</dbReference>